<evidence type="ECO:0000259" key="4">
    <source>
        <dbReference type="Pfam" id="PF03446"/>
    </source>
</evidence>
<dbReference type="InterPro" id="IPR013328">
    <property type="entry name" value="6PGD_dom2"/>
</dbReference>
<dbReference type="PANTHER" id="PTHR43060:SF15">
    <property type="entry name" value="3-HYDROXYISOBUTYRATE DEHYDROGENASE-LIKE 1, MITOCHONDRIAL-RELATED"/>
    <property type="match status" value="1"/>
</dbReference>
<sequence length="295" mass="30415">MTERTALRVGVVGLGTMGAPMARHLIAAGHEVTVWNRTRSKEEPLAALGARRADSPAAAAEGADAVLTCVSDDPDLRAVVLGENGVAQMLPSGAVLVDCSTASPSLARELAWDLAESGRMFVDAPVSGGSEGAEKGTLTVFLGGSADAVARAMPVVQTFGARITHLGEAGAGQAAKAVNQVVLAGTYAGVAEGVVLAERFGLPFEQLLPALSAGSADSWVLRQRAGNMVKGSYPLGFRTSLHLKDVRIALREAAVLDLPLEVAQLVATIEEKLIAAGFGDEDVSNVARHTRSEDA</sequence>
<dbReference type="Gene3D" id="1.10.1040.10">
    <property type="entry name" value="N-(1-d-carboxylethyl)-l-norvaline Dehydrogenase, domain 2"/>
    <property type="match status" value="1"/>
</dbReference>
<keyword evidence="3" id="KW-0520">NAD</keyword>
<dbReference type="Gene3D" id="3.40.50.720">
    <property type="entry name" value="NAD(P)-binding Rossmann-like Domain"/>
    <property type="match status" value="1"/>
</dbReference>
<dbReference type="Pfam" id="PF14833">
    <property type="entry name" value="NAD_binding_11"/>
    <property type="match status" value="1"/>
</dbReference>
<evidence type="ECO:0000313" key="7">
    <source>
        <dbReference type="Proteomes" id="UP001235712"/>
    </source>
</evidence>
<evidence type="ECO:0000256" key="2">
    <source>
        <dbReference type="ARBA" id="ARBA00023002"/>
    </source>
</evidence>
<dbReference type="InterPro" id="IPR036291">
    <property type="entry name" value="NAD(P)-bd_dom_sf"/>
</dbReference>
<organism evidence="6 7">
    <name type="scientific">Kineosporia succinea</name>
    <dbReference type="NCBI Taxonomy" id="84632"/>
    <lineage>
        <taxon>Bacteria</taxon>
        <taxon>Bacillati</taxon>
        <taxon>Actinomycetota</taxon>
        <taxon>Actinomycetes</taxon>
        <taxon>Kineosporiales</taxon>
        <taxon>Kineosporiaceae</taxon>
        <taxon>Kineosporia</taxon>
    </lineage>
</organism>
<dbReference type="PANTHER" id="PTHR43060">
    <property type="entry name" value="3-HYDROXYISOBUTYRATE DEHYDROGENASE-LIKE 1, MITOCHONDRIAL-RELATED"/>
    <property type="match status" value="1"/>
</dbReference>
<dbReference type="InterPro" id="IPR002204">
    <property type="entry name" value="3-OH-isobutyrate_DH-rel_CS"/>
</dbReference>
<dbReference type="PIRSF" id="PIRSF000103">
    <property type="entry name" value="HIBADH"/>
    <property type="match status" value="1"/>
</dbReference>
<dbReference type="EMBL" id="JAUSQZ010000001">
    <property type="protein sequence ID" value="MDP9828081.1"/>
    <property type="molecule type" value="Genomic_DNA"/>
</dbReference>
<feature type="domain" description="6-phosphogluconate dehydrogenase NADP-binding" evidence="4">
    <location>
        <begin position="8"/>
        <end position="167"/>
    </location>
</feature>
<gene>
    <name evidence="6" type="ORF">J2S57_003830</name>
</gene>
<evidence type="ECO:0000313" key="6">
    <source>
        <dbReference type="EMBL" id="MDP9828081.1"/>
    </source>
</evidence>
<dbReference type="PROSITE" id="PS00895">
    <property type="entry name" value="3_HYDROXYISOBUT_DH"/>
    <property type="match status" value="1"/>
</dbReference>
<reference evidence="6 7" key="1">
    <citation type="submission" date="2023-07" db="EMBL/GenBank/DDBJ databases">
        <title>Sequencing the genomes of 1000 actinobacteria strains.</title>
        <authorList>
            <person name="Klenk H.-P."/>
        </authorList>
    </citation>
    <scope>NUCLEOTIDE SEQUENCE [LARGE SCALE GENOMIC DNA]</scope>
    <source>
        <strain evidence="6 7">DSM 44388</strain>
    </source>
</reference>
<dbReference type="RefSeq" id="WP_307244899.1">
    <property type="nucleotide sequence ID" value="NZ_JAUSQZ010000001.1"/>
</dbReference>
<keyword evidence="2" id="KW-0560">Oxidoreductase</keyword>
<dbReference type="Pfam" id="PF03446">
    <property type="entry name" value="NAD_binding_2"/>
    <property type="match status" value="1"/>
</dbReference>
<proteinExistence type="inferred from homology"/>
<accession>A0ABT9P5W0</accession>
<protein>
    <submittedName>
        <fullName evidence="6">3-hydroxyisobutyrate dehydrogenase-like beta-hydroxyacid dehydrogenase</fullName>
    </submittedName>
</protein>
<dbReference type="InterPro" id="IPR008927">
    <property type="entry name" value="6-PGluconate_DH-like_C_sf"/>
</dbReference>
<comment type="caution">
    <text evidence="6">The sequence shown here is derived from an EMBL/GenBank/DDBJ whole genome shotgun (WGS) entry which is preliminary data.</text>
</comment>
<evidence type="ECO:0000256" key="1">
    <source>
        <dbReference type="ARBA" id="ARBA00009080"/>
    </source>
</evidence>
<dbReference type="SUPFAM" id="SSF51735">
    <property type="entry name" value="NAD(P)-binding Rossmann-fold domains"/>
    <property type="match status" value="1"/>
</dbReference>
<dbReference type="Proteomes" id="UP001235712">
    <property type="component" value="Unassembled WGS sequence"/>
</dbReference>
<feature type="domain" description="3-hydroxyisobutyrate dehydrogenase-like NAD-binding" evidence="5">
    <location>
        <begin position="170"/>
        <end position="289"/>
    </location>
</feature>
<evidence type="ECO:0000256" key="3">
    <source>
        <dbReference type="ARBA" id="ARBA00023027"/>
    </source>
</evidence>
<dbReference type="SUPFAM" id="SSF48179">
    <property type="entry name" value="6-phosphogluconate dehydrogenase C-terminal domain-like"/>
    <property type="match status" value="1"/>
</dbReference>
<keyword evidence="7" id="KW-1185">Reference proteome</keyword>
<dbReference type="InterPro" id="IPR029154">
    <property type="entry name" value="HIBADH-like_NADP-bd"/>
</dbReference>
<evidence type="ECO:0000259" key="5">
    <source>
        <dbReference type="Pfam" id="PF14833"/>
    </source>
</evidence>
<dbReference type="InterPro" id="IPR006115">
    <property type="entry name" value="6PGDH_NADP-bd"/>
</dbReference>
<name>A0ABT9P5W0_9ACTN</name>
<dbReference type="InterPro" id="IPR015815">
    <property type="entry name" value="HIBADH-related"/>
</dbReference>
<comment type="similarity">
    <text evidence="1">Belongs to the HIBADH-related family.</text>
</comment>